<feature type="transmembrane region" description="Helical" evidence="2">
    <location>
        <begin position="56"/>
        <end position="82"/>
    </location>
</feature>
<protein>
    <submittedName>
        <fullName evidence="3">Uncharacterized protein</fullName>
    </submittedName>
</protein>
<organism evidence="3 4">
    <name type="scientific">Rotaria sordida</name>
    <dbReference type="NCBI Taxonomy" id="392033"/>
    <lineage>
        <taxon>Eukaryota</taxon>
        <taxon>Metazoa</taxon>
        <taxon>Spiralia</taxon>
        <taxon>Gnathifera</taxon>
        <taxon>Rotifera</taxon>
        <taxon>Eurotatoria</taxon>
        <taxon>Bdelloidea</taxon>
        <taxon>Philodinida</taxon>
        <taxon>Philodinidae</taxon>
        <taxon>Rotaria</taxon>
    </lineage>
</organism>
<feature type="transmembrane region" description="Helical" evidence="2">
    <location>
        <begin position="89"/>
        <end position="108"/>
    </location>
</feature>
<keyword evidence="2" id="KW-0812">Transmembrane</keyword>
<feature type="compositionally biased region" description="Acidic residues" evidence="1">
    <location>
        <begin position="259"/>
        <end position="271"/>
    </location>
</feature>
<name>A0A814MZP7_9BILA</name>
<dbReference type="SUPFAM" id="SSF50249">
    <property type="entry name" value="Nucleic acid-binding proteins"/>
    <property type="match status" value="2"/>
</dbReference>
<comment type="caution">
    <text evidence="3">The sequence shown here is derived from an EMBL/GenBank/DDBJ whole genome shotgun (WGS) entry which is preliminary data.</text>
</comment>
<feature type="transmembrane region" description="Helical" evidence="2">
    <location>
        <begin position="21"/>
        <end position="50"/>
    </location>
</feature>
<keyword evidence="2" id="KW-1133">Transmembrane helix</keyword>
<proteinExistence type="predicted"/>
<feature type="transmembrane region" description="Helical" evidence="2">
    <location>
        <begin position="152"/>
        <end position="174"/>
    </location>
</feature>
<evidence type="ECO:0000313" key="4">
    <source>
        <dbReference type="Proteomes" id="UP000663864"/>
    </source>
</evidence>
<gene>
    <name evidence="3" type="ORF">ZHD862_LOCUS16845</name>
</gene>
<evidence type="ECO:0000313" key="3">
    <source>
        <dbReference type="EMBL" id="CAF1086221.1"/>
    </source>
</evidence>
<keyword evidence="2" id="KW-0472">Membrane</keyword>
<evidence type="ECO:0000256" key="2">
    <source>
        <dbReference type="SAM" id="Phobius"/>
    </source>
</evidence>
<dbReference type="EMBL" id="CAJNOT010000813">
    <property type="protein sequence ID" value="CAF1086221.1"/>
    <property type="molecule type" value="Genomic_DNA"/>
</dbReference>
<evidence type="ECO:0000256" key="1">
    <source>
        <dbReference type="SAM" id="MobiDB-lite"/>
    </source>
</evidence>
<sequence length="506" mass="57087">MVTNSYWPSSQSWHRYWPSGVIALIAVIQLFFSFAVLGLHGSIVGIGLVFSCVTSISWYVMGFVCWAFFLACWISIFCVTCCNRSSVGCATYVMIKNILALVFSAVLIDFDRRFINGQLLDYTFVAIGGCTSLYNTDTNFGNILLSLAKAQLAASVIILVSSLVFIAIYIYVYIRAVNDDRGGNNENFPSSGQRPTYAMPQPNWSFKVPPPTEYQEEATHLERSIVHTVDGLQTVVCQRCGTTIDIPERTDNSLHNTVEEEDDHNDKEEDTNISQTAIPTTVEPTLININDINTNITFLWKILAFVTCIYPKRIFTNGHGTGEISNWDLTDQSGSITLVAFNLNSHIMTDKLKKNQAYEFTNLTIKSAVDIYKTLPHPFQLTCTNGTRVREIDSPFVLEQNTYNFTPLNQINSLPLNSIIDVEVRVLRDFGISTGTKNETIWSRRDIHVDQDGSHIGMTLWNEQARLVKKTMINHRIKFKNVKISWFDGTRFLVSLANTQMKVLPN</sequence>
<dbReference type="InterPro" id="IPR012340">
    <property type="entry name" value="NA-bd_OB-fold"/>
</dbReference>
<feature type="region of interest" description="Disordered" evidence="1">
    <location>
        <begin position="251"/>
        <end position="272"/>
    </location>
</feature>
<accession>A0A814MZP7</accession>
<reference evidence="3" key="1">
    <citation type="submission" date="2021-02" db="EMBL/GenBank/DDBJ databases">
        <authorList>
            <person name="Nowell W R."/>
        </authorList>
    </citation>
    <scope>NUCLEOTIDE SEQUENCE</scope>
</reference>
<dbReference type="Proteomes" id="UP000663864">
    <property type="component" value="Unassembled WGS sequence"/>
</dbReference>
<dbReference type="Gene3D" id="2.40.50.140">
    <property type="entry name" value="Nucleic acid-binding proteins"/>
    <property type="match status" value="2"/>
</dbReference>
<dbReference type="AlphaFoldDB" id="A0A814MZP7"/>